<dbReference type="PROSITE" id="PS50088">
    <property type="entry name" value="ANK_REPEAT"/>
    <property type="match status" value="7"/>
</dbReference>
<dbReference type="EMBL" id="JAPDFW010000102">
    <property type="protein sequence ID" value="KAJ5069844.1"/>
    <property type="molecule type" value="Genomic_DNA"/>
</dbReference>
<dbReference type="InterPro" id="IPR001245">
    <property type="entry name" value="Ser-Thr/Tyr_kinase_cat_dom"/>
</dbReference>
<dbReference type="SUPFAM" id="SSF56112">
    <property type="entry name" value="Protein kinase-like (PK-like)"/>
    <property type="match status" value="1"/>
</dbReference>
<dbReference type="PRINTS" id="PR01415">
    <property type="entry name" value="ANKYRIN"/>
</dbReference>
<dbReference type="OrthoDB" id="4062651at2759"/>
<keyword evidence="3" id="KW-0547">Nucleotide-binding</keyword>
<evidence type="ECO:0000256" key="5">
    <source>
        <dbReference type="ARBA" id="ARBA00022840"/>
    </source>
</evidence>
<dbReference type="GO" id="GO:0004190">
    <property type="term" value="F:aspartic-type endopeptidase activity"/>
    <property type="evidence" value="ECO:0007669"/>
    <property type="project" value="InterPro"/>
</dbReference>
<dbReference type="PROSITE" id="PS50175">
    <property type="entry name" value="ASP_PROT_RETROV"/>
    <property type="match status" value="1"/>
</dbReference>
<dbReference type="OMA" id="SHMAITH"/>
<evidence type="ECO:0000256" key="6">
    <source>
        <dbReference type="ARBA" id="ARBA00047899"/>
    </source>
</evidence>
<comment type="similarity">
    <text evidence="1">Belongs to the protein kinase superfamily. TKL Ser/Thr protein kinase family.</text>
</comment>
<comment type="catalytic activity">
    <reaction evidence="7">
        <text>L-seryl-[protein] + ATP = O-phospho-L-seryl-[protein] + ADP + H(+)</text>
        <dbReference type="Rhea" id="RHEA:17989"/>
        <dbReference type="Rhea" id="RHEA-COMP:9863"/>
        <dbReference type="Rhea" id="RHEA-COMP:11604"/>
        <dbReference type="ChEBI" id="CHEBI:15378"/>
        <dbReference type="ChEBI" id="CHEBI:29999"/>
        <dbReference type="ChEBI" id="CHEBI:30616"/>
        <dbReference type="ChEBI" id="CHEBI:83421"/>
        <dbReference type="ChEBI" id="CHEBI:456216"/>
        <dbReference type="EC" id="2.7.11.1"/>
    </reaction>
</comment>
<feature type="compositionally biased region" description="Polar residues" evidence="9">
    <location>
        <begin position="464"/>
        <end position="479"/>
    </location>
</feature>
<evidence type="ECO:0000256" key="2">
    <source>
        <dbReference type="ARBA" id="ARBA00022679"/>
    </source>
</evidence>
<dbReference type="PANTHER" id="PTHR44329:SF288">
    <property type="entry name" value="MITOGEN-ACTIVATED PROTEIN KINASE KINASE KINASE 20"/>
    <property type="match status" value="1"/>
</dbReference>
<evidence type="ECO:0000256" key="1">
    <source>
        <dbReference type="ARBA" id="ARBA00005843"/>
    </source>
</evidence>
<dbReference type="Gene3D" id="3.30.200.20">
    <property type="entry name" value="Phosphorylase Kinase, domain 1"/>
    <property type="match status" value="1"/>
</dbReference>
<dbReference type="SMART" id="SM00248">
    <property type="entry name" value="ANK"/>
    <property type="match status" value="10"/>
</dbReference>
<keyword evidence="8" id="KW-0040">ANK repeat</keyword>
<dbReference type="Gene3D" id="1.10.510.10">
    <property type="entry name" value="Transferase(Phosphotransferase) domain 1"/>
    <property type="match status" value="1"/>
</dbReference>
<feature type="repeat" description="ANK" evidence="8">
    <location>
        <begin position="34"/>
        <end position="67"/>
    </location>
</feature>
<feature type="repeat" description="ANK" evidence="8">
    <location>
        <begin position="199"/>
        <end position="231"/>
    </location>
</feature>
<evidence type="ECO:0000259" key="11">
    <source>
        <dbReference type="PROSITE" id="PS50175"/>
    </source>
</evidence>
<dbReference type="PROSITE" id="PS50011">
    <property type="entry name" value="PROTEIN_KINASE_DOM"/>
    <property type="match status" value="1"/>
</dbReference>
<evidence type="ECO:0000256" key="7">
    <source>
        <dbReference type="ARBA" id="ARBA00048679"/>
    </source>
</evidence>
<dbReference type="GO" id="GO:0004674">
    <property type="term" value="F:protein serine/threonine kinase activity"/>
    <property type="evidence" value="ECO:0007669"/>
    <property type="project" value="UniProtKB-EC"/>
</dbReference>
<dbReference type="CDD" id="cd13999">
    <property type="entry name" value="STKc_MAP3K-like"/>
    <property type="match status" value="1"/>
</dbReference>
<evidence type="ECO:0000256" key="4">
    <source>
        <dbReference type="ARBA" id="ARBA00022777"/>
    </source>
</evidence>
<dbReference type="Pfam" id="PF12796">
    <property type="entry name" value="Ank_2"/>
    <property type="match status" value="3"/>
</dbReference>
<name>A0A9Q0LCI1_ANAIG</name>
<keyword evidence="2" id="KW-0808">Transferase</keyword>
<evidence type="ECO:0000313" key="12">
    <source>
        <dbReference type="EMBL" id="KAJ5069844.1"/>
    </source>
</evidence>
<feature type="region of interest" description="Disordered" evidence="9">
    <location>
        <begin position="444"/>
        <end position="479"/>
    </location>
</feature>
<dbReference type="InterPro" id="IPR002110">
    <property type="entry name" value="Ankyrin_rpt"/>
</dbReference>
<comment type="catalytic activity">
    <reaction evidence="6">
        <text>L-threonyl-[protein] + ATP = O-phospho-L-threonyl-[protein] + ADP + H(+)</text>
        <dbReference type="Rhea" id="RHEA:46608"/>
        <dbReference type="Rhea" id="RHEA-COMP:11060"/>
        <dbReference type="Rhea" id="RHEA-COMP:11605"/>
        <dbReference type="ChEBI" id="CHEBI:15378"/>
        <dbReference type="ChEBI" id="CHEBI:30013"/>
        <dbReference type="ChEBI" id="CHEBI:30616"/>
        <dbReference type="ChEBI" id="CHEBI:61977"/>
        <dbReference type="ChEBI" id="CHEBI:456216"/>
        <dbReference type="EC" id="2.7.11.1"/>
    </reaction>
</comment>
<feature type="domain" description="Peptidase A2" evidence="11">
    <location>
        <begin position="386"/>
        <end position="400"/>
    </location>
</feature>
<evidence type="ECO:0000259" key="10">
    <source>
        <dbReference type="PROSITE" id="PS50011"/>
    </source>
</evidence>
<feature type="repeat" description="ANK" evidence="8">
    <location>
        <begin position="335"/>
        <end position="369"/>
    </location>
</feature>
<dbReference type="InterPro" id="IPR001995">
    <property type="entry name" value="Peptidase_A2_cat"/>
</dbReference>
<gene>
    <name evidence="12" type="ORF">M0811_11506</name>
</gene>
<dbReference type="PROSITE" id="PS00108">
    <property type="entry name" value="PROTEIN_KINASE_ST"/>
    <property type="match status" value="1"/>
</dbReference>
<dbReference type="InterPro" id="IPR051681">
    <property type="entry name" value="Ser/Thr_Kinases-Pseudokinases"/>
</dbReference>
<organism evidence="12 13">
    <name type="scientific">Anaeramoeba ignava</name>
    <name type="common">Anaerobic marine amoeba</name>
    <dbReference type="NCBI Taxonomy" id="1746090"/>
    <lineage>
        <taxon>Eukaryota</taxon>
        <taxon>Metamonada</taxon>
        <taxon>Anaeramoebidae</taxon>
        <taxon>Anaeramoeba</taxon>
    </lineage>
</organism>
<dbReference type="InterPro" id="IPR036770">
    <property type="entry name" value="Ankyrin_rpt-contain_sf"/>
</dbReference>
<dbReference type="PRINTS" id="PR00109">
    <property type="entry name" value="TYRKINASE"/>
</dbReference>
<reference evidence="12" key="1">
    <citation type="submission" date="2022-10" db="EMBL/GenBank/DDBJ databases">
        <title>Novel sulphate-reducing endosymbionts in the free-living metamonad Anaeramoeba.</title>
        <authorList>
            <person name="Jerlstrom-Hultqvist J."/>
            <person name="Cepicka I."/>
            <person name="Gallot-Lavallee L."/>
            <person name="Salas-Leiva D."/>
            <person name="Curtis B.A."/>
            <person name="Zahonova K."/>
            <person name="Pipaliya S."/>
            <person name="Dacks J."/>
            <person name="Roger A.J."/>
        </authorList>
    </citation>
    <scope>NUCLEOTIDE SEQUENCE</scope>
    <source>
        <strain evidence="12">BMAN</strain>
    </source>
</reference>
<dbReference type="GO" id="GO:0006508">
    <property type="term" value="P:proteolysis"/>
    <property type="evidence" value="ECO:0007669"/>
    <property type="project" value="InterPro"/>
</dbReference>
<keyword evidence="4 12" id="KW-0418">Kinase</keyword>
<dbReference type="GO" id="GO:0005524">
    <property type="term" value="F:ATP binding"/>
    <property type="evidence" value="ECO:0007669"/>
    <property type="project" value="UniProtKB-KW"/>
</dbReference>
<dbReference type="Proteomes" id="UP001149090">
    <property type="component" value="Unassembled WGS sequence"/>
</dbReference>
<feature type="domain" description="Protein kinase" evidence="10">
    <location>
        <begin position="505"/>
        <end position="761"/>
    </location>
</feature>
<evidence type="ECO:0000256" key="8">
    <source>
        <dbReference type="PROSITE-ProRule" id="PRU00023"/>
    </source>
</evidence>
<protein>
    <submittedName>
        <fullName evidence="12">Serine/threonine-protein kinase tnni3k-related</fullName>
    </submittedName>
</protein>
<feature type="repeat" description="ANK" evidence="8">
    <location>
        <begin position="302"/>
        <end position="336"/>
    </location>
</feature>
<dbReference type="SMART" id="SM00220">
    <property type="entry name" value="S_TKc"/>
    <property type="match status" value="1"/>
</dbReference>
<dbReference type="PROSITE" id="PS50297">
    <property type="entry name" value="ANK_REP_REGION"/>
    <property type="match status" value="4"/>
</dbReference>
<keyword evidence="13" id="KW-1185">Reference proteome</keyword>
<feature type="compositionally biased region" description="Low complexity" evidence="9">
    <location>
        <begin position="444"/>
        <end position="463"/>
    </location>
</feature>
<dbReference type="Gene3D" id="1.25.40.20">
    <property type="entry name" value="Ankyrin repeat-containing domain"/>
    <property type="match status" value="2"/>
</dbReference>
<proteinExistence type="inferred from homology"/>
<dbReference type="InterPro" id="IPR000719">
    <property type="entry name" value="Prot_kinase_dom"/>
</dbReference>
<dbReference type="InterPro" id="IPR011009">
    <property type="entry name" value="Kinase-like_dom_sf"/>
</dbReference>
<evidence type="ECO:0000256" key="3">
    <source>
        <dbReference type="ARBA" id="ARBA00022741"/>
    </source>
</evidence>
<feature type="repeat" description="ANK" evidence="8">
    <location>
        <begin position="75"/>
        <end position="108"/>
    </location>
</feature>
<comment type="caution">
    <text evidence="12">The sequence shown here is derived from an EMBL/GenBank/DDBJ whole genome shotgun (WGS) entry which is preliminary data.</text>
</comment>
<feature type="repeat" description="ANK" evidence="8">
    <location>
        <begin position="368"/>
        <end position="401"/>
    </location>
</feature>
<accession>A0A9Q0LCI1</accession>
<dbReference type="AlphaFoldDB" id="A0A9Q0LCI1"/>
<dbReference type="Pfam" id="PF07714">
    <property type="entry name" value="PK_Tyr_Ser-Thr"/>
    <property type="match status" value="1"/>
</dbReference>
<keyword evidence="5" id="KW-0067">ATP-binding</keyword>
<feature type="repeat" description="ANK" evidence="8">
    <location>
        <begin position="167"/>
        <end position="200"/>
    </location>
</feature>
<dbReference type="SUPFAM" id="SSF48403">
    <property type="entry name" value="Ankyrin repeat"/>
    <property type="match status" value="2"/>
</dbReference>
<evidence type="ECO:0000313" key="13">
    <source>
        <dbReference type="Proteomes" id="UP001149090"/>
    </source>
</evidence>
<evidence type="ECO:0000256" key="9">
    <source>
        <dbReference type="SAM" id="MobiDB-lite"/>
    </source>
</evidence>
<sequence length="761" mass="86569">MSIFRAIEQNDIEQIKKRLKPTVWKKKGQLNKVDGNTPLHYAVQYSQNKEIFEIIEKAGPNPNSQNNVILRFKIYGRTPLHIACLFKVDVSVIQSLLTLGSDLNIQDENTPFHFASAFFPKHGDICCFDPSKNRIDANLTDPSLYYHPNSEIIKLLIKKGAKLNIKNKFTPLHLLCMNKVEKSILELILSSGADINAQNNSTPLHYICKTKQYDLIDTLLVSSANTKLKDDETPLHLLCYNELDINSIQKLILADADVNSQNVNLIFEIQESPLHLLCKNSFVKPEFFDLFAKANAQFNARNSDTPLHIACKYHPRNYAIISKLIDLECDVNIKNEQSPLHILCLCAECDERVLKLLLKKNSKINEKDGNTPLHLACKFKLQQNQIKLLLDYGADKTLLTHKKPEDLASPEIVEFIKSYIPSKSGNQESRTNSKSQMNISINLISSNTDSNSNSNSHSNYSDSGQTNSKPIENINATPKTPNKISTINFNYQPIQINKEIDFESLILKKFIARGSFKEVFQGVWLGLDVAVMKLLFSESMSELEMNDFKTELSILSQLAHPNIVQFFGACTKEPNLCIIVEFCHQGNLFDYLQSEAQELPKQKQLRLAMDITKGIYYLHAYKIIHRDLKSPNILLDEFGVAKIADFGLSRTIDKSRTHLNSMVGTFNWMAPEIMYGDNYSFPADIYSLGIILWEIQTRKVPFEGLSAAILTKRVAIENKRLDLPQNGIFNSVIQQCWRIDPKKRPTIDQVLKMIEDIKSKL</sequence>
<dbReference type="PANTHER" id="PTHR44329">
    <property type="entry name" value="SERINE/THREONINE-PROTEIN KINASE TNNI3K-RELATED"/>
    <property type="match status" value="1"/>
</dbReference>
<dbReference type="InterPro" id="IPR008271">
    <property type="entry name" value="Ser/Thr_kinase_AS"/>
</dbReference>
<dbReference type="FunFam" id="3.30.200.20:FF:000034">
    <property type="entry name" value="Kinase suppressor of Ras 1"/>
    <property type="match status" value="1"/>
</dbReference>